<evidence type="ECO:0000313" key="3">
    <source>
        <dbReference type="EMBL" id="MBC1778828.1"/>
    </source>
</evidence>
<feature type="domain" description="Right handed beta helix" evidence="1">
    <location>
        <begin position="100"/>
        <end position="283"/>
    </location>
</feature>
<evidence type="ECO:0000313" key="4">
    <source>
        <dbReference type="Proteomes" id="UP000547643"/>
    </source>
</evidence>
<dbReference type="InterPro" id="IPR012334">
    <property type="entry name" value="Pectin_lyas_fold"/>
</dbReference>
<dbReference type="InterPro" id="IPR046746">
    <property type="entry name" value="Big_15"/>
</dbReference>
<sequence length="1190" mass="132973">MSQLIITTPITSLDALTGYTTIQAKATETLGKPVWLDALVKITAPKNSAGAYIPLQNIIIENMVFDLNQHCHFGLQLFGCQQVTIRNCVFRNYAFHPDVVTVEKINESALYFNECQQVTIEGCHFINLNPGEPITATPNGYVYAARQLNRCITIEGYTSSHFTIRNNHFGPSPAGVPKPEILSQEAWDVDQRQPIVQGVTCVGYALKESEFIISGNTFQSVADNGLYLTACHGATITDNTFQDIEEAIVLYGATDTTDETKATGSFTMQRNRFYNITNNVLAIGGNLSGGKNFRYTKKIDFSENLIDQKYEREASLPAEKGTPIFFRTPLDVQGQKQVYKVLEFYVTKNTFSSLHRDFHVFHLGNIGLFRFDSNRFDGDLKLDPRRAFFFCRTNQPFASGSTIRQNQIRKKIDRYTHQPMLPFAFHEELVTTEVTPSALLKNVRPSETFATYYPLHEGDTSFQWNEWDVLKWRSLYLGTTPLSPYPVHAERYEAQVSTPLQAGQTIRYFSTYAPLSGMPAFYTEEYVGKVYAKGLEANDYTWGQDFLDGKWLRTEAVHTVRLVVDGQPTQEVAVTTDANGAVYFRYYIKDKVAVSNEDVRLQALGEKDKATDEPVILDEIRIPVLQKQQLSSYSYHLEDTSVLVRMSENRQLVHALHSVVDGKQVAATVLASNTSVTSLNYPVPRGMTRQSKWVIEARDIYGDLVAKWAPPVSTAEIWTNVPTYLLDTKTVLAIGYYGGKMQSAQILVNQAVIATVSGPSLVQTPGLASLSLDLRKHVQTVHDHVQLLALDANKQPLDSVDIPILYTGLTLTSAHQQTNPAQVLVEGRLDLTSIPETAFARPMDLAQWGRAFRASVHTNDLLLRVLKMERQPAATGEVYVFTLQVEDTTASLTLPALLRVNLQQEQGFPLMLAETPVYTALLKEIQPFIIRTEQGVYVKGAFDTTIRARFSGKISLQLCVDGFLQGSLAYWEATATEWQHYAKSWISHSDQRIEVIAYHGTTIIDRQPVPLYVASIKSVSTVQLGKTQSLQITLAASAERLTTLTLYRNGSRHSGAGGYANSALEEKQVTFYVDATAFALGDVLTMRASIADRILHEIPLQIEVPLFQSAIFQIGEDYVKGTYQIHTKPEWQLTLLALQINGDILSKVPPATDATFKYYAKGKIMETSTVNVCGYNATGQLLQVYPVTLK</sequence>
<dbReference type="RefSeq" id="WP_185494907.1">
    <property type="nucleotide sequence ID" value="NZ_JAARUV010000002.1"/>
</dbReference>
<dbReference type="SUPFAM" id="SSF51126">
    <property type="entry name" value="Pectin lyase-like"/>
    <property type="match status" value="1"/>
</dbReference>
<protein>
    <recommendedName>
        <fullName evidence="5">Right handed beta helix domain-containing protein</fullName>
    </recommendedName>
</protein>
<dbReference type="SMART" id="SM00710">
    <property type="entry name" value="PbH1"/>
    <property type="match status" value="4"/>
</dbReference>
<proteinExistence type="predicted"/>
<organism evidence="3 4">
    <name type="scientific">Listeria booriae</name>
    <dbReference type="NCBI Taxonomy" id="1552123"/>
    <lineage>
        <taxon>Bacteria</taxon>
        <taxon>Bacillati</taxon>
        <taxon>Bacillota</taxon>
        <taxon>Bacilli</taxon>
        <taxon>Bacillales</taxon>
        <taxon>Listeriaceae</taxon>
        <taxon>Listeria</taxon>
    </lineage>
</organism>
<gene>
    <name evidence="3" type="ORF">HCA46_08265</name>
</gene>
<feature type="domain" description="Bacterial Ig" evidence="2">
    <location>
        <begin position="1110"/>
        <end position="1189"/>
    </location>
</feature>
<dbReference type="Gene3D" id="2.160.20.10">
    <property type="entry name" value="Single-stranded right-handed beta-helix, Pectin lyase-like"/>
    <property type="match status" value="1"/>
</dbReference>
<feature type="domain" description="Bacterial Ig" evidence="2">
    <location>
        <begin position="536"/>
        <end position="613"/>
    </location>
</feature>
<evidence type="ECO:0000259" key="2">
    <source>
        <dbReference type="Pfam" id="PF20622"/>
    </source>
</evidence>
<dbReference type="InterPro" id="IPR039448">
    <property type="entry name" value="Beta_helix"/>
</dbReference>
<name>A0A7X1CIA7_9LIST</name>
<evidence type="ECO:0008006" key="5">
    <source>
        <dbReference type="Google" id="ProtNLM"/>
    </source>
</evidence>
<comment type="caution">
    <text evidence="3">The sequence shown here is derived from an EMBL/GenBank/DDBJ whole genome shotgun (WGS) entry which is preliminary data.</text>
</comment>
<evidence type="ECO:0000259" key="1">
    <source>
        <dbReference type="Pfam" id="PF13229"/>
    </source>
</evidence>
<dbReference type="Pfam" id="PF13229">
    <property type="entry name" value="Beta_helix"/>
    <property type="match status" value="1"/>
</dbReference>
<dbReference type="AlphaFoldDB" id="A0A7X1CIA7"/>
<reference evidence="3 4" key="1">
    <citation type="submission" date="2020-03" db="EMBL/GenBank/DDBJ databases">
        <title>Soil Listeria distribution.</title>
        <authorList>
            <person name="Liao J."/>
            <person name="Wiedmann M."/>
        </authorList>
    </citation>
    <scope>NUCLEOTIDE SEQUENCE [LARGE SCALE GENOMIC DNA]</scope>
    <source>
        <strain evidence="3 4">FSL L7-1017</strain>
    </source>
</reference>
<accession>A0A7X1CIA7</accession>
<dbReference type="EMBL" id="JAARUV010000002">
    <property type="protein sequence ID" value="MBC1778828.1"/>
    <property type="molecule type" value="Genomic_DNA"/>
</dbReference>
<dbReference type="Proteomes" id="UP000547643">
    <property type="component" value="Unassembled WGS sequence"/>
</dbReference>
<dbReference type="InterPro" id="IPR006626">
    <property type="entry name" value="PbH1"/>
</dbReference>
<dbReference type="Pfam" id="PF20622">
    <property type="entry name" value="Big_15"/>
    <property type="match status" value="2"/>
</dbReference>
<dbReference type="InterPro" id="IPR011050">
    <property type="entry name" value="Pectin_lyase_fold/virulence"/>
</dbReference>